<dbReference type="InterPro" id="IPR001138">
    <property type="entry name" value="Zn2Cys6_DnaBD"/>
</dbReference>
<evidence type="ECO:0000256" key="5">
    <source>
        <dbReference type="ARBA" id="ARBA00023125"/>
    </source>
</evidence>
<organism evidence="11 12">
    <name type="scientific">Rhizopus microsporus ATCC 52813</name>
    <dbReference type="NCBI Taxonomy" id="1340429"/>
    <lineage>
        <taxon>Eukaryota</taxon>
        <taxon>Fungi</taxon>
        <taxon>Fungi incertae sedis</taxon>
        <taxon>Mucoromycota</taxon>
        <taxon>Mucoromycotina</taxon>
        <taxon>Mucoromycetes</taxon>
        <taxon>Mucorales</taxon>
        <taxon>Mucorineae</taxon>
        <taxon>Rhizopodaceae</taxon>
        <taxon>Rhizopus</taxon>
    </lineage>
</organism>
<feature type="transmembrane region" description="Helical" evidence="9">
    <location>
        <begin position="35"/>
        <end position="56"/>
    </location>
</feature>
<dbReference type="InterPro" id="IPR036864">
    <property type="entry name" value="Zn2-C6_fun-type_DNA-bd_sf"/>
</dbReference>
<dbReference type="STRING" id="1340429.A0A2G4T2M4"/>
<dbReference type="GeneID" id="35439187"/>
<evidence type="ECO:0000256" key="6">
    <source>
        <dbReference type="ARBA" id="ARBA00023163"/>
    </source>
</evidence>
<keyword evidence="9" id="KW-0472">Membrane</keyword>
<dbReference type="GO" id="GO:0008270">
    <property type="term" value="F:zinc ion binding"/>
    <property type="evidence" value="ECO:0007669"/>
    <property type="project" value="InterPro"/>
</dbReference>
<dbReference type="GO" id="GO:0005634">
    <property type="term" value="C:nucleus"/>
    <property type="evidence" value="ECO:0007669"/>
    <property type="project" value="UniProtKB-SubCell"/>
</dbReference>
<accession>A0A2G4T2M4</accession>
<dbReference type="Pfam" id="PF00172">
    <property type="entry name" value="Zn_clus"/>
    <property type="match status" value="1"/>
</dbReference>
<keyword evidence="9" id="KW-1133">Transmembrane helix</keyword>
<gene>
    <name evidence="11" type="ORF">RHIMIDRAFT_234628</name>
</gene>
<evidence type="ECO:0000313" key="12">
    <source>
        <dbReference type="Proteomes" id="UP000242254"/>
    </source>
</evidence>
<name>A0A2G4T2M4_RHIZD</name>
<evidence type="ECO:0000256" key="7">
    <source>
        <dbReference type="ARBA" id="ARBA00023242"/>
    </source>
</evidence>
<dbReference type="Gene3D" id="4.10.240.10">
    <property type="entry name" value="Zn(2)-C6 fungal-type DNA-binding domain"/>
    <property type="match status" value="1"/>
</dbReference>
<protein>
    <recommendedName>
        <fullName evidence="10">Zn(2)-C6 fungal-type domain-containing protein</fullName>
    </recommendedName>
</protein>
<dbReference type="PANTHER" id="PTHR31313:SF81">
    <property type="entry name" value="TY1 ENHANCER ACTIVATOR"/>
    <property type="match status" value="1"/>
</dbReference>
<dbReference type="GO" id="GO:0006351">
    <property type="term" value="P:DNA-templated transcription"/>
    <property type="evidence" value="ECO:0007669"/>
    <property type="project" value="InterPro"/>
</dbReference>
<keyword evidence="5" id="KW-0238">DNA-binding</keyword>
<evidence type="ECO:0000256" key="1">
    <source>
        <dbReference type="ARBA" id="ARBA00004123"/>
    </source>
</evidence>
<dbReference type="EMBL" id="KZ303844">
    <property type="protein sequence ID" value="PHZ15271.1"/>
    <property type="molecule type" value="Genomic_DNA"/>
</dbReference>
<feature type="region of interest" description="Disordered" evidence="8">
    <location>
        <begin position="70"/>
        <end position="89"/>
    </location>
</feature>
<dbReference type="GO" id="GO:0003677">
    <property type="term" value="F:DNA binding"/>
    <property type="evidence" value="ECO:0007669"/>
    <property type="project" value="UniProtKB-KW"/>
</dbReference>
<keyword evidence="9" id="KW-0812">Transmembrane</keyword>
<dbReference type="AlphaFoldDB" id="A0A2G4T2M4"/>
<keyword evidence="4" id="KW-0805">Transcription regulation</keyword>
<keyword evidence="12" id="KW-1185">Reference proteome</keyword>
<dbReference type="CDD" id="cd00067">
    <property type="entry name" value="GAL4"/>
    <property type="match status" value="1"/>
</dbReference>
<evidence type="ECO:0000256" key="3">
    <source>
        <dbReference type="ARBA" id="ARBA00022833"/>
    </source>
</evidence>
<dbReference type="GO" id="GO:0000981">
    <property type="term" value="F:DNA-binding transcription factor activity, RNA polymerase II-specific"/>
    <property type="evidence" value="ECO:0007669"/>
    <property type="project" value="InterPro"/>
</dbReference>
<dbReference type="Pfam" id="PF04082">
    <property type="entry name" value="Fungal_trans"/>
    <property type="match status" value="1"/>
</dbReference>
<evidence type="ECO:0000256" key="8">
    <source>
        <dbReference type="SAM" id="MobiDB-lite"/>
    </source>
</evidence>
<keyword evidence="3" id="KW-0862">Zinc</keyword>
<keyword evidence="2" id="KW-0479">Metal-binding</keyword>
<dbReference type="PROSITE" id="PS50048">
    <property type="entry name" value="ZN2_CY6_FUNGAL_2"/>
    <property type="match status" value="1"/>
</dbReference>
<dbReference type="Proteomes" id="UP000242254">
    <property type="component" value="Unassembled WGS sequence"/>
</dbReference>
<dbReference type="SUPFAM" id="SSF57701">
    <property type="entry name" value="Zn2/Cys6 DNA-binding domain"/>
    <property type="match status" value="1"/>
</dbReference>
<dbReference type="PANTHER" id="PTHR31313">
    <property type="entry name" value="TY1 ENHANCER ACTIVATOR"/>
    <property type="match status" value="1"/>
</dbReference>
<keyword evidence="7" id="KW-0539">Nucleus</keyword>
<dbReference type="SMART" id="SM00066">
    <property type="entry name" value="GAL4"/>
    <property type="match status" value="1"/>
</dbReference>
<comment type="subcellular location">
    <subcellularLocation>
        <location evidence="1">Nucleus</location>
    </subcellularLocation>
</comment>
<keyword evidence="6" id="KW-0804">Transcription</keyword>
<evidence type="ECO:0000256" key="9">
    <source>
        <dbReference type="SAM" id="Phobius"/>
    </source>
</evidence>
<dbReference type="PROSITE" id="PS00463">
    <property type="entry name" value="ZN2_CY6_FUNGAL_1"/>
    <property type="match status" value="1"/>
</dbReference>
<evidence type="ECO:0000256" key="4">
    <source>
        <dbReference type="ARBA" id="ARBA00023015"/>
    </source>
</evidence>
<dbReference type="CDD" id="cd12148">
    <property type="entry name" value="fungal_TF_MHR"/>
    <property type="match status" value="1"/>
</dbReference>
<reference evidence="11 12" key="1">
    <citation type="journal article" date="2016" name="Proc. Natl. Acad. Sci. U.S.A.">
        <title>Lipid metabolic changes in an early divergent fungus govern the establishment of a mutualistic symbiosis with endobacteria.</title>
        <authorList>
            <person name="Lastovetsky O.A."/>
            <person name="Gaspar M.L."/>
            <person name="Mondo S.J."/>
            <person name="LaButti K.M."/>
            <person name="Sandor L."/>
            <person name="Grigoriev I.V."/>
            <person name="Henry S.A."/>
            <person name="Pawlowska T.E."/>
        </authorList>
    </citation>
    <scope>NUCLEOTIDE SEQUENCE [LARGE SCALE GENOMIC DNA]</scope>
    <source>
        <strain evidence="11 12">ATCC 52813</strain>
    </source>
</reference>
<feature type="domain" description="Zn(2)-C6 fungal-type" evidence="10">
    <location>
        <begin position="123"/>
        <end position="154"/>
    </location>
</feature>
<dbReference type="InterPro" id="IPR051615">
    <property type="entry name" value="Transcr_Regulatory_Elem"/>
</dbReference>
<evidence type="ECO:0000256" key="2">
    <source>
        <dbReference type="ARBA" id="ARBA00022723"/>
    </source>
</evidence>
<dbReference type="RefSeq" id="XP_023468979.1">
    <property type="nucleotide sequence ID" value="XM_023608197.1"/>
</dbReference>
<evidence type="ECO:0000259" key="10">
    <source>
        <dbReference type="PROSITE" id="PS50048"/>
    </source>
</evidence>
<proteinExistence type="predicted"/>
<dbReference type="InterPro" id="IPR007219">
    <property type="entry name" value="XnlR_reg_dom"/>
</dbReference>
<evidence type="ECO:0000313" key="11">
    <source>
        <dbReference type="EMBL" id="PHZ15271.1"/>
    </source>
</evidence>
<sequence>MKDTEKATQDKVWFVGSTSFCCRDRQSAFIWRRRCTITATLMLTGLIIAIIVVMVAKPSLFGLRSSSLSGEVSASPSDQKVHGVPIANSSDWSDTVAGISIGKESPSEDDSEYRGKRQRTARACDICRSKKAKCDADMRQPCTNCLQRGKDCSFSEASRKRGPQKGYIESLESRLRAMEDLLQDIVENSRNPVHENQDNVLHRPKGKIVRYHGSSAGYHLVGNLFSSTSADNQEEGAMPITDTRDEQSKVFHIPFLYKKGAFRLKAVGTNNDEFVVVRDTTEDEEAERLEADGQEIVDAFIPRSLISSLIYMYPSLLERLFYGIDKDDFMTMFEGKGLHSLAPLLIYAICTFSCSLVSSDDPMFREAGLERDELYRLLNDRATALVRRGYLLPRESTIQALVLFASHPNYASTSHNSWIKAGMAAQDLGLHRTVNTANALESIKKRKRLWYSVYVTDRWCSAIMGRPLAIVDSECDVDLKVTDVLWPGEDLSIFIYFMKLSRILGEVLRRVYLTKTTASEYRTMAMEQTVWSLQMMLEEWYFSVPDDCKITEVDLMQLSVNPRLYAGLKKITYGGPLTLCYYAVTILLHRRFLSVEEAGMPFVTKSAAICIKAAKLGIDVAQKIPSKSMISFGWNFTCYSVFVAALIHAYNTKSNNPKIADEAKKYLRMATDDVLEPMVRDVPSKPPVVDFLRTIPSLFGDAPAQPVHFMQQETKPVTPMSVQHILSEQAEQRDTTATPSLSEKQSWLLNSSEEICWQDLFSTIGNTFSDDTTGGGFGFEGFAMNDYI</sequence>
<dbReference type="SMART" id="SM00906">
    <property type="entry name" value="Fungal_trans"/>
    <property type="match status" value="1"/>
</dbReference>